<dbReference type="Proteomes" id="UP000326837">
    <property type="component" value="Chromosome"/>
</dbReference>
<evidence type="ECO:0000256" key="11">
    <source>
        <dbReference type="ARBA" id="ARBA00034524"/>
    </source>
</evidence>
<evidence type="ECO:0000256" key="8">
    <source>
        <dbReference type="ARBA" id="ARBA00022692"/>
    </source>
</evidence>
<dbReference type="GO" id="GO:0005886">
    <property type="term" value="C:plasma membrane"/>
    <property type="evidence" value="ECO:0007669"/>
    <property type="project" value="TreeGrafter"/>
</dbReference>
<evidence type="ECO:0000313" key="13">
    <source>
        <dbReference type="EMBL" id="BBO34868.1"/>
    </source>
</evidence>
<reference evidence="14" key="1">
    <citation type="submission" date="2019-10" db="EMBL/GenBank/DDBJ databases">
        <title>Lacipirellula parvula gen. nov., sp. nov., representing a lineage of planctomycetes widespread in freshwater anoxic habitats, and description of the family Lacipirellulaceae.</title>
        <authorList>
            <person name="Dedysh S.N."/>
            <person name="Kulichevskaya I.S."/>
            <person name="Beletsky A.V."/>
            <person name="Rakitin A.L."/>
            <person name="Mardanov A.V."/>
            <person name="Ivanova A.A."/>
            <person name="Saltykova V.X."/>
            <person name="Rijpstra W.I.C."/>
            <person name="Sinninghe Damste J.S."/>
            <person name="Ravin N.V."/>
        </authorList>
    </citation>
    <scope>NUCLEOTIDE SEQUENCE [LARGE SCALE GENOMIC DNA]</scope>
    <source>
        <strain evidence="14">PX69</strain>
    </source>
</reference>
<protein>
    <recommendedName>
        <fullName evidence="11">4-hydroxybenzoate polyprenyltransferase</fullName>
        <ecNumber evidence="11">2.5.1.39</ecNumber>
    </recommendedName>
</protein>
<keyword evidence="7" id="KW-0831">Ubiquinone biosynthesis</keyword>
<dbReference type="CDD" id="cd13959">
    <property type="entry name" value="PT_UbiA_COQ2"/>
    <property type="match status" value="1"/>
</dbReference>
<evidence type="ECO:0000256" key="9">
    <source>
        <dbReference type="ARBA" id="ARBA00022989"/>
    </source>
</evidence>
<keyword evidence="9 12" id="KW-1133">Transmembrane helix</keyword>
<keyword evidence="10 12" id="KW-0472">Membrane</keyword>
<evidence type="ECO:0000256" key="2">
    <source>
        <dbReference type="ARBA" id="ARBA00004141"/>
    </source>
</evidence>
<dbReference type="InterPro" id="IPR000537">
    <property type="entry name" value="UbiA_prenyltransferase"/>
</dbReference>
<dbReference type="FunFam" id="1.20.120.1780:FF:000001">
    <property type="entry name" value="4-hydroxybenzoate octaprenyltransferase"/>
    <property type="match status" value="1"/>
</dbReference>
<dbReference type="EMBL" id="AP021861">
    <property type="protein sequence ID" value="BBO34868.1"/>
    <property type="molecule type" value="Genomic_DNA"/>
</dbReference>
<dbReference type="GO" id="GO:0008412">
    <property type="term" value="F:4-hydroxybenzoate polyprenyltransferase activity"/>
    <property type="evidence" value="ECO:0007669"/>
    <property type="project" value="UniProtKB-EC"/>
</dbReference>
<evidence type="ECO:0000256" key="7">
    <source>
        <dbReference type="ARBA" id="ARBA00022688"/>
    </source>
</evidence>
<keyword evidence="8 12" id="KW-0812">Transmembrane</keyword>
<dbReference type="RefSeq" id="WP_152100357.1">
    <property type="nucleotide sequence ID" value="NZ_AP021861.1"/>
</dbReference>
<keyword evidence="5" id="KW-0997">Cell inner membrane</keyword>
<dbReference type="InterPro" id="IPR006371">
    <property type="entry name" value="Polyprenyltransferase_UbiA-li"/>
</dbReference>
<gene>
    <name evidence="13" type="ORF">PLANPX_4480</name>
</gene>
<feature type="transmembrane region" description="Helical" evidence="12">
    <location>
        <begin position="288"/>
        <end position="306"/>
    </location>
</feature>
<dbReference type="GO" id="GO:0006744">
    <property type="term" value="P:ubiquinone biosynthetic process"/>
    <property type="evidence" value="ECO:0007669"/>
    <property type="project" value="UniProtKB-KW"/>
</dbReference>
<accession>A0A5K7XEF2</accession>
<name>A0A5K7XEF2_9BACT</name>
<dbReference type="PANTHER" id="PTHR11048">
    <property type="entry name" value="PRENYLTRANSFERASES"/>
    <property type="match status" value="1"/>
</dbReference>
<feature type="transmembrane region" description="Helical" evidence="12">
    <location>
        <begin position="158"/>
        <end position="176"/>
    </location>
</feature>
<feature type="transmembrane region" description="Helical" evidence="12">
    <location>
        <begin position="318"/>
        <end position="339"/>
    </location>
</feature>
<evidence type="ECO:0000256" key="6">
    <source>
        <dbReference type="ARBA" id="ARBA00022679"/>
    </source>
</evidence>
<evidence type="ECO:0000313" key="14">
    <source>
        <dbReference type="Proteomes" id="UP000326837"/>
    </source>
</evidence>
<dbReference type="Gene3D" id="1.10.357.140">
    <property type="entry name" value="UbiA prenyltransferase"/>
    <property type="match status" value="1"/>
</dbReference>
<keyword evidence="4" id="KW-1003">Cell membrane</keyword>
<dbReference type="Gene3D" id="1.20.120.1780">
    <property type="entry name" value="UbiA prenyltransferase"/>
    <property type="match status" value="1"/>
</dbReference>
<evidence type="ECO:0000256" key="1">
    <source>
        <dbReference type="ARBA" id="ARBA00001946"/>
    </source>
</evidence>
<feature type="transmembrane region" description="Helical" evidence="12">
    <location>
        <begin position="214"/>
        <end position="235"/>
    </location>
</feature>
<dbReference type="Pfam" id="PF01040">
    <property type="entry name" value="UbiA"/>
    <property type="match status" value="1"/>
</dbReference>
<feature type="transmembrane region" description="Helical" evidence="12">
    <location>
        <begin position="88"/>
        <end position="109"/>
    </location>
</feature>
<dbReference type="EC" id="2.5.1.39" evidence="11"/>
<evidence type="ECO:0000256" key="12">
    <source>
        <dbReference type="SAM" id="Phobius"/>
    </source>
</evidence>
<sequence>MLQTIRHFLSLIRFSHTLFALPFALLAALMAWRMQAIDFVATHGEDARVMTIEPAEPISLEFLGIHVAIAETRIGFDGPLLNIRWQELVGILLCMVFARSAAMAFNRLVDRKLDALNPRTAGRHIPAGLLSAGQVTFFALTCSVGFVASTLLFLPNRLPLYLAVPVLAFLCGYSYAKRFTSLAHFWLGVALAMSPIAAWIAIRGETVARHPADLLPAIVLGAAVAAWVAGFDIIYACQDFAYDREAKLHSIPVRLGVAGALRLAAGCHFVTIALLALLPLTYPPFGGVWWTGVAAVAALLVYEHALVRPDDLARVNTAFFNVNAIISLGLLVVGTVDLLL</sequence>
<comment type="cofactor">
    <cofactor evidence="1">
        <name>Mg(2+)</name>
        <dbReference type="ChEBI" id="CHEBI:18420"/>
    </cofactor>
</comment>
<feature type="transmembrane region" description="Helical" evidence="12">
    <location>
        <begin position="255"/>
        <end position="282"/>
    </location>
</feature>
<comment type="similarity">
    <text evidence="3">Belongs to the UbiA prenyltransferase family.</text>
</comment>
<evidence type="ECO:0000256" key="4">
    <source>
        <dbReference type="ARBA" id="ARBA00022475"/>
    </source>
</evidence>
<keyword evidence="14" id="KW-1185">Reference proteome</keyword>
<evidence type="ECO:0000256" key="5">
    <source>
        <dbReference type="ARBA" id="ARBA00022519"/>
    </source>
</evidence>
<dbReference type="NCBIfam" id="TIGR01475">
    <property type="entry name" value="ubiA_other"/>
    <property type="match status" value="1"/>
</dbReference>
<feature type="transmembrane region" description="Helical" evidence="12">
    <location>
        <begin position="129"/>
        <end position="152"/>
    </location>
</feature>
<keyword evidence="6 13" id="KW-0808">Transferase</keyword>
<feature type="transmembrane region" description="Helical" evidence="12">
    <location>
        <begin position="183"/>
        <end position="202"/>
    </location>
</feature>
<dbReference type="InterPro" id="IPR039653">
    <property type="entry name" value="Prenyltransferase"/>
</dbReference>
<dbReference type="KEGG" id="lpav:PLANPX_4480"/>
<evidence type="ECO:0000256" key="3">
    <source>
        <dbReference type="ARBA" id="ARBA00005985"/>
    </source>
</evidence>
<dbReference type="PANTHER" id="PTHR11048:SF28">
    <property type="entry name" value="4-HYDROXYBENZOATE POLYPRENYLTRANSFERASE, MITOCHONDRIAL"/>
    <property type="match status" value="1"/>
</dbReference>
<comment type="subcellular location">
    <subcellularLocation>
        <location evidence="2">Membrane</location>
        <topology evidence="2">Multi-pass membrane protein</topology>
    </subcellularLocation>
</comment>
<dbReference type="InterPro" id="IPR044878">
    <property type="entry name" value="UbiA_sf"/>
</dbReference>
<evidence type="ECO:0000256" key="10">
    <source>
        <dbReference type="ARBA" id="ARBA00023136"/>
    </source>
</evidence>
<organism evidence="13 14">
    <name type="scientific">Lacipirellula parvula</name>
    <dbReference type="NCBI Taxonomy" id="2650471"/>
    <lineage>
        <taxon>Bacteria</taxon>
        <taxon>Pseudomonadati</taxon>
        <taxon>Planctomycetota</taxon>
        <taxon>Planctomycetia</taxon>
        <taxon>Pirellulales</taxon>
        <taxon>Lacipirellulaceae</taxon>
        <taxon>Lacipirellula</taxon>
    </lineage>
</organism>
<proteinExistence type="inferred from homology"/>
<dbReference type="AlphaFoldDB" id="A0A5K7XEF2"/>